<evidence type="ECO:0000259" key="3">
    <source>
        <dbReference type="Pfam" id="PF08434"/>
    </source>
</evidence>
<dbReference type="OrthoDB" id="687730at2759"/>
<proteinExistence type="predicted"/>
<evidence type="ECO:0000313" key="5">
    <source>
        <dbReference type="Proteomes" id="UP001151699"/>
    </source>
</evidence>
<feature type="transmembrane region" description="Helical" evidence="2">
    <location>
        <begin position="908"/>
        <end position="933"/>
    </location>
</feature>
<dbReference type="Proteomes" id="UP001151699">
    <property type="component" value="Chromosome B"/>
</dbReference>
<evidence type="ECO:0000313" key="4">
    <source>
        <dbReference type="EMBL" id="KAJ6641601.1"/>
    </source>
</evidence>
<organism evidence="4 5">
    <name type="scientific">Pseudolycoriella hygida</name>
    <dbReference type="NCBI Taxonomy" id="35572"/>
    <lineage>
        <taxon>Eukaryota</taxon>
        <taxon>Metazoa</taxon>
        <taxon>Ecdysozoa</taxon>
        <taxon>Arthropoda</taxon>
        <taxon>Hexapoda</taxon>
        <taxon>Insecta</taxon>
        <taxon>Pterygota</taxon>
        <taxon>Neoptera</taxon>
        <taxon>Endopterygota</taxon>
        <taxon>Diptera</taxon>
        <taxon>Nematocera</taxon>
        <taxon>Sciaroidea</taxon>
        <taxon>Sciaridae</taxon>
        <taxon>Pseudolycoriella</taxon>
    </lineage>
</organism>
<reference evidence="4" key="1">
    <citation type="submission" date="2022-07" db="EMBL/GenBank/DDBJ databases">
        <authorList>
            <person name="Trinca V."/>
            <person name="Uliana J.V.C."/>
            <person name="Torres T.T."/>
            <person name="Ward R.J."/>
            <person name="Monesi N."/>
        </authorList>
    </citation>
    <scope>NUCLEOTIDE SEQUENCE</scope>
    <source>
        <strain evidence="4">HSMRA1968</strain>
        <tissue evidence="4">Whole embryos</tissue>
    </source>
</reference>
<sequence>MHIHSTIWQCEIYHIVMDAINLTTEVEISTNLKKTSNALPSASNFLFNALDGRAYMDSVIVMIPSSWPKNCLPQNATLLTSSGESSDITISERHPIYGDAIWTQQSAGCGENGDQIYASYSAFNRNTAGRELVREWAKYRYGIFDDIGYPNDPIYPMCHETHPLKIIGCSDWNIYDNELCNGDGDGPKNVTVDDTARSSIMFDAEKSNIVMFCDEETHNPYAPTKQNQMCNRQSTLDVILKHKDFKTNTPTVASTTIVNTTPKIVYKQRLLTRYVLVIDETIDTMVRESWSFLRTAIRKWVVHDLPENTEVGIILANDTASAKIFNISSLNIPRNRDFIASFIPFSPSESQSPGCVECAIKDGLRMLKKRYNENGPANSVILVVAPGMYRLTDVSKLASELNREKTKLVTINYPGVIRRQPLDGLAAAATSSSSYSVFEMKQNSEKTFLTTYFELCNVFYDIMVNHYEGSKLNFPIEIHRKELFDIHDDDSSSSPKKISRQITSTFMLDESMGTPSAFYVYTHNAENPLIQSMKLISPSGVSTAIRSDERLSLKQMSLSSVIGEAGTWTYTIDRINGNPQPHFVQVMASAKSATSPVIFARSWTSNKVDSIGALILYVEVKRGSLPVSSALVEAIVYRPDQQCNSTSRCHEKFRLLDTGSGDPDVLKGDGIYTRYLNVADKGSGVYKIDIIVTDNGNTAYSLPQNFNMNNSKCCGSSINIPSKQTLSPFQRYLPSLTVFVAPSHIHESQRNSVGRIGDLQAEILDATRVQLSWTSPDIGGFNVARYELKYALSVGDIVDNFDTAAILWTHDQPLAFSIGDDTSFGMDISKEPDLIGSNIYIALRAFTELSKDAMPGPVSNFVRVNIPNPVKPSVVPDSRSDSFEDDFNDGTRVIRPDNSSTKIAFLTWHSIVPIIAGVVLVLCLILIYCYFCVVRRRRQKNREHLKNTMKSQNIKEQVNTVDYNISSIMKNTVSISEPEPHPRLDDSDYNNIPDPHTIGLPIYGSDEEDHKRRLSFVVVDSNHQLIDQPSHQQIQRTMYRQSGVSVITSNTNSLARQDRMLNPHDSWTASQLLHEHERRHSPYDDNMKRNDLMHMGTDQGDQVSMNYQLFDHISLSSAPPVPPLPYQTASPYPVHLYNNEQRQIEQPPTYIASINQRFTNPQHPQFNSSLQGSMNSVNSGERKKTRNITMV</sequence>
<evidence type="ECO:0000256" key="1">
    <source>
        <dbReference type="SAM" id="MobiDB-lite"/>
    </source>
</evidence>
<feature type="domain" description="Calcium-activated chloride channel N-terminal" evidence="3">
    <location>
        <begin position="29"/>
        <end position="155"/>
    </location>
</feature>
<name>A0A9Q0N2I6_9DIPT</name>
<accession>A0A9Q0N2I6</accession>
<comment type="caution">
    <text evidence="4">The sequence shown here is derived from an EMBL/GenBank/DDBJ whole genome shotgun (WGS) entry which is preliminary data.</text>
</comment>
<evidence type="ECO:0000256" key="2">
    <source>
        <dbReference type="SAM" id="Phobius"/>
    </source>
</evidence>
<dbReference type="AlphaFoldDB" id="A0A9Q0N2I6"/>
<feature type="compositionally biased region" description="Polar residues" evidence="1">
    <location>
        <begin position="1160"/>
        <end position="1179"/>
    </location>
</feature>
<feature type="domain" description="Calcium-activated chloride channel N-terminal" evidence="3">
    <location>
        <begin position="194"/>
        <end position="250"/>
    </location>
</feature>
<feature type="region of interest" description="Disordered" evidence="1">
    <location>
        <begin position="1160"/>
        <end position="1191"/>
    </location>
</feature>
<dbReference type="Pfam" id="PF08434">
    <property type="entry name" value="CLCA"/>
    <property type="match status" value="2"/>
</dbReference>
<dbReference type="InterPro" id="IPR013642">
    <property type="entry name" value="CLCA_N"/>
</dbReference>
<gene>
    <name evidence="4" type="primary">Clca2</name>
    <name evidence="4" type="ORF">Bhyg_06541</name>
</gene>
<keyword evidence="5" id="KW-1185">Reference proteome</keyword>
<keyword evidence="2" id="KW-0472">Membrane</keyword>
<protein>
    <submittedName>
        <fullName evidence="4">Calcium-activated chloride channel regulator 2</fullName>
    </submittedName>
</protein>
<dbReference type="EMBL" id="WJQU01000002">
    <property type="protein sequence ID" value="KAJ6641601.1"/>
    <property type="molecule type" value="Genomic_DNA"/>
</dbReference>
<keyword evidence="2" id="KW-0812">Transmembrane</keyword>
<keyword evidence="2" id="KW-1133">Transmembrane helix</keyword>